<dbReference type="Proteomes" id="UP000499080">
    <property type="component" value="Unassembled WGS sequence"/>
</dbReference>
<proteinExistence type="predicted"/>
<dbReference type="EMBL" id="BGPR01000030">
    <property type="protein sequence ID" value="GBL82885.1"/>
    <property type="molecule type" value="Genomic_DNA"/>
</dbReference>
<sequence>MRTLLTPSRFILSRSGCAEKCARHRGQGCALHPTPECKRLAEMDATAPSLHFEASPAYYPKFPSPASQIEKPLTCKQFFHVASSKEKVDIKTPSVHKLCPDDFFLPPGLLRNHYLHQRRDLRIIGNDLSLLPSLKEESRSKVIDDRDGNSDSGPHDLCRFHRTNKAIHVC</sequence>
<reference evidence="1 2" key="1">
    <citation type="journal article" date="2019" name="Sci. Rep.">
        <title>Orb-weaving spider Araneus ventricosus genome elucidates the spidroin gene catalogue.</title>
        <authorList>
            <person name="Kono N."/>
            <person name="Nakamura H."/>
            <person name="Ohtoshi R."/>
            <person name="Moran D.A.P."/>
            <person name="Shinohara A."/>
            <person name="Yoshida Y."/>
            <person name="Fujiwara M."/>
            <person name="Mori M."/>
            <person name="Tomita M."/>
            <person name="Arakawa K."/>
        </authorList>
    </citation>
    <scope>NUCLEOTIDE SEQUENCE [LARGE SCALE GENOMIC DNA]</scope>
</reference>
<comment type="caution">
    <text evidence="1">The sequence shown here is derived from an EMBL/GenBank/DDBJ whole genome shotgun (WGS) entry which is preliminary data.</text>
</comment>
<evidence type="ECO:0000313" key="2">
    <source>
        <dbReference type="Proteomes" id="UP000499080"/>
    </source>
</evidence>
<keyword evidence="2" id="KW-1185">Reference proteome</keyword>
<evidence type="ECO:0000313" key="1">
    <source>
        <dbReference type="EMBL" id="GBL82885.1"/>
    </source>
</evidence>
<protein>
    <submittedName>
        <fullName evidence="1">Uncharacterized protein</fullName>
    </submittedName>
</protein>
<organism evidence="1 2">
    <name type="scientific">Araneus ventricosus</name>
    <name type="common">Orbweaver spider</name>
    <name type="synonym">Epeira ventricosa</name>
    <dbReference type="NCBI Taxonomy" id="182803"/>
    <lineage>
        <taxon>Eukaryota</taxon>
        <taxon>Metazoa</taxon>
        <taxon>Ecdysozoa</taxon>
        <taxon>Arthropoda</taxon>
        <taxon>Chelicerata</taxon>
        <taxon>Arachnida</taxon>
        <taxon>Araneae</taxon>
        <taxon>Araneomorphae</taxon>
        <taxon>Entelegynae</taxon>
        <taxon>Araneoidea</taxon>
        <taxon>Araneidae</taxon>
        <taxon>Araneus</taxon>
    </lineage>
</organism>
<dbReference type="AlphaFoldDB" id="A0A4Y2AUM7"/>
<gene>
    <name evidence="1" type="ORF">AVEN_106401_1</name>
</gene>
<accession>A0A4Y2AUM7</accession>
<name>A0A4Y2AUM7_ARAVE</name>